<dbReference type="InParanoid" id="A0A1B7NCD3"/>
<name>A0A1B7NCD3_9AGAM</name>
<dbReference type="AlphaFoldDB" id="A0A1B7NCD3"/>
<proteinExistence type="predicted"/>
<accession>A0A1B7NCD3</accession>
<dbReference type="OrthoDB" id="2674329at2759"/>
<dbReference type="Proteomes" id="UP000092154">
    <property type="component" value="Unassembled WGS sequence"/>
</dbReference>
<keyword evidence="2" id="KW-1185">Reference proteome</keyword>
<evidence type="ECO:0000313" key="2">
    <source>
        <dbReference type="Proteomes" id="UP000092154"/>
    </source>
</evidence>
<dbReference type="EMBL" id="KV448156">
    <property type="protein sequence ID" value="OAX42468.1"/>
    <property type="molecule type" value="Genomic_DNA"/>
</dbReference>
<gene>
    <name evidence="1" type="ORF">K503DRAFT_853931</name>
</gene>
<organism evidence="1 2">
    <name type="scientific">Rhizopogon vinicolor AM-OR11-026</name>
    <dbReference type="NCBI Taxonomy" id="1314800"/>
    <lineage>
        <taxon>Eukaryota</taxon>
        <taxon>Fungi</taxon>
        <taxon>Dikarya</taxon>
        <taxon>Basidiomycota</taxon>
        <taxon>Agaricomycotina</taxon>
        <taxon>Agaricomycetes</taxon>
        <taxon>Agaricomycetidae</taxon>
        <taxon>Boletales</taxon>
        <taxon>Suillineae</taxon>
        <taxon>Rhizopogonaceae</taxon>
        <taxon>Rhizopogon</taxon>
    </lineage>
</organism>
<sequence length="282" mass="29534">MACLRASCQALLAVYNSGARIIECQPATVSFFLLSSSSKLVLPYFFQPPPTVTMLFKSFALAAAFAAFAPALAAPVSDNVLPVRRQLADVGVVVDNVLNNGTISILSSRGEGTCSLAEVTAVVTNVLNNPKVKVASSSKRGGCDDALIKRETYKIVSRVYTNASPNLSKRGYEGCSLADVDAVLSNIANNATITVLKRDDCDLIGLGVILKNVLNNLSINVLAPSTKRDATLANVGVVVTDVLENLKVNVASPGKRGSSPLVDITALITDVANNLKVDVASP</sequence>
<evidence type="ECO:0000313" key="1">
    <source>
        <dbReference type="EMBL" id="OAX42468.1"/>
    </source>
</evidence>
<protein>
    <submittedName>
        <fullName evidence="1">Uncharacterized protein</fullName>
    </submittedName>
</protein>
<reference evidence="1 2" key="1">
    <citation type="submission" date="2016-06" db="EMBL/GenBank/DDBJ databases">
        <title>Comparative genomics of the ectomycorrhizal sister species Rhizopogon vinicolor and Rhizopogon vesiculosus (Basidiomycota: Boletales) reveals a divergence of the mating type B locus.</title>
        <authorList>
            <consortium name="DOE Joint Genome Institute"/>
            <person name="Mujic A.B."/>
            <person name="Kuo A."/>
            <person name="Tritt A."/>
            <person name="Lipzen A."/>
            <person name="Chen C."/>
            <person name="Johnson J."/>
            <person name="Sharma A."/>
            <person name="Barry K."/>
            <person name="Grigoriev I.V."/>
            <person name="Spatafora J.W."/>
        </authorList>
    </citation>
    <scope>NUCLEOTIDE SEQUENCE [LARGE SCALE GENOMIC DNA]</scope>
    <source>
        <strain evidence="1 2">AM-OR11-026</strain>
    </source>
</reference>